<evidence type="ECO:0000256" key="1">
    <source>
        <dbReference type="ARBA" id="ARBA00010759"/>
    </source>
</evidence>
<keyword evidence="3" id="KW-0648">Protein biosynthesis</keyword>
<comment type="cofactor">
    <cofactor evidence="3">
        <name>Fe(2+)</name>
        <dbReference type="ChEBI" id="CHEBI:29033"/>
    </cofactor>
    <text evidence="3">Binds 1 Fe(2+) ion.</text>
</comment>
<proteinExistence type="inferred from homology"/>
<dbReference type="PANTHER" id="PTHR10458">
    <property type="entry name" value="PEPTIDE DEFORMYLASE"/>
    <property type="match status" value="1"/>
</dbReference>
<keyword evidence="2 3" id="KW-0408">Iron</keyword>
<feature type="binding site" evidence="3">
    <location>
        <position position="89"/>
    </location>
    <ligand>
        <name>Fe cation</name>
        <dbReference type="ChEBI" id="CHEBI:24875"/>
    </ligand>
</feature>
<feature type="active site" evidence="3">
    <location>
        <position position="132"/>
    </location>
</feature>
<evidence type="ECO:0000313" key="4">
    <source>
        <dbReference type="EMBL" id="HIQ70219.1"/>
    </source>
</evidence>
<dbReference type="HAMAP" id="MF_00163">
    <property type="entry name" value="Pep_deformylase"/>
    <property type="match status" value="1"/>
</dbReference>
<accession>A0A9D1CQ85</accession>
<evidence type="ECO:0000313" key="5">
    <source>
        <dbReference type="Proteomes" id="UP000886874"/>
    </source>
</evidence>
<organism evidence="4 5">
    <name type="scientific">Candidatus Avoscillospira stercorigallinarum</name>
    <dbReference type="NCBI Taxonomy" id="2840708"/>
    <lineage>
        <taxon>Bacteria</taxon>
        <taxon>Bacillati</taxon>
        <taxon>Bacillota</taxon>
        <taxon>Clostridia</taxon>
        <taxon>Eubacteriales</taxon>
        <taxon>Oscillospiraceae</taxon>
        <taxon>Oscillospiraceae incertae sedis</taxon>
        <taxon>Candidatus Avoscillospira</taxon>
    </lineage>
</organism>
<dbReference type="SUPFAM" id="SSF56420">
    <property type="entry name" value="Peptide deformylase"/>
    <property type="match status" value="1"/>
</dbReference>
<feature type="binding site" evidence="3">
    <location>
        <position position="135"/>
    </location>
    <ligand>
        <name>Fe cation</name>
        <dbReference type="ChEBI" id="CHEBI:24875"/>
    </ligand>
</feature>
<dbReference type="NCBIfam" id="NF001159">
    <property type="entry name" value="PRK00150.1-3"/>
    <property type="match status" value="1"/>
</dbReference>
<dbReference type="EMBL" id="DVFN01000110">
    <property type="protein sequence ID" value="HIQ70219.1"/>
    <property type="molecule type" value="Genomic_DNA"/>
</dbReference>
<dbReference type="InterPro" id="IPR036821">
    <property type="entry name" value="Peptide_deformylase_sf"/>
</dbReference>
<dbReference type="PRINTS" id="PR01576">
    <property type="entry name" value="PDEFORMYLASE"/>
</dbReference>
<dbReference type="Proteomes" id="UP000886874">
    <property type="component" value="Unassembled WGS sequence"/>
</dbReference>
<dbReference type="GO" id="GO:0006412">
    <property type="term" value="P:translation"/>
    <property type="evidence" value="ECO:0007669"/>
    <property type="project" value="UniProtKB-UniRule"/>
</dbReference>
<feature type="binding site" evidence="3">
    <location>
        <position position="131"/>
    </location>
    <ligand>
        <name>Fe cation</name>
        <dbReference type="ChEBI" id="CHEBI:24875"/>
    </ligand>
</feature>
<dbReference type="CDD" id="cd00487">
    <property type="entry name" value="Pep_deformylase"/>
    <property type="match status" value="1"/>
</dbReference>
<dbReference type="EC" id="3.5.1.88" evidence="3"/>
<dbReference type="Pfam" id="PF01327">
    <property type="entry name" value="Pep_deformylase"/>
    <property type="match status" value="1"/>
</dbReference>
<dbReference type="Gene3D" id="3.90.45.10">
    <property type="entry name" value="Peptide deformylase"/>
    <property type="match status" value="1"/>
</dbReference>
<evidence type="ECO:0000256" key="2">
    <source>
        <dbReference type="ARBA" id="ARBA00023004"/>
    </source>
</evidence>
<reference evidence="4" key="1">
    <citation type="submission" date="2020-10" db="EMBL/GenBank/DDBJ databases">
        <authorList>
            <person name="Gilroy R."/>
        </authorList>
    </citation>
    <scope>NUCLEOTIDE SEQUENCE</scope>
    <source>
        <strain evidence="4">ChiSjej2B20-13462</strain>
    </source>
</reference>
<sequence length="164" mass="18096">MALRNIVTEGDSVLTKVSRPVTKFDRRLHVLLDDMTDTLVDAGGVGLAAPQVGVLRRAVVVDTGEDGILELINPEIIEESGEQTGLEGCLSVPGKYGIVTRPNYVKVRAQDRDGNWFEAEGEELIARCFCHELAHLEGQLYTAVAERMLTPEELKAMMEEDEDQ</sequence>
<dbReference type="PANTHER" id="PTHR10458:SF22">
    <property type="entry name" value="PEPTIDE DEFORMYLASE"/>
    <property type="match status" value="1"/>
</dbReference>
<comment type="caution">
    <text evidence="4">The sequence shown here is derived from an EMBL/GenBank/DDBJ whole genome shotgun (WGS) entry which is preliminary data.</text>
</comment>
<comment type="similarity">
    <text evidence="1 3">Belongs to the polypeptide deformylase family.</text>
</comment>
<dbReference type="GO" id="GO:0042586">
    <property type="term" value="F:peptide deformylase activity"/>
    <property type="evidence" value="ECO:0007669"/>
    <property type="project" value="UniProtKB-UniRule"/>
</dbReference>
<dbReference type="InterPro" id="IPR023635">
    <property type="entry name" value="Peptide_deformylase"/>
</dbReference>
<dbReference type="AlphaFoldDB" id="A0A9D1CQ85"/>
<evidence type="ECO:0000256" key="3">
    <source>
        <dbReference type="HAMAP-Rule" id="MF_00163"/>
    </source>
</evidence>
<comment type="catalytic activity">
    <reaction evidence="3">
        <text>N-terminal N-formyl-L-methionyl-[peptide] + H2O = N-terminal L-methionyl-[peptide] + formate</text>
        <dbReference type="Rhea" id="RHEA:24420"/>
        <dbReference type="Rhea" id="RHEA-COMP:10639"/>
        <dbReference type="Rhea" id="RHEA-COMP:10640"/>
        <dbReference type="ChEBI" id="CHEBI:15377"/>
        <dbReference type="ChEBI" id="CHEBI:15740"/>
        <dbReference type="ChEBI" id="CHEBI:49298"/>
        <dbReference type="ChEBI" id="CHEBI:64731"/>
        <dbReference type="EC" id="3.5.1.88"/>
    </reaction>
</comment>
<keyword evidence="3" id="KW-0479">Metal-binding</keyword>
<dbReference type="PIRSF" id="PIRSF004749">
    <property type="entry name" value="Pep_def"/>
    <property type="match status" value="1"/>
</dbReference>
<comment type="function">
    <text evidence="3">Removes the formyl group from the N-terminal Met of newly synthesized proteins. Requires at least a dipeptide for an efficient rate of reaction. N-terminal L-methionine is a prerequisite for activity but the enzyme has broad specificity at other positions.</text>
</comment>
<keyword evidence="3 4" id="KW-0378">Hydrolase</keyword>
<gene>
    <name evidence="3 4" type="primary">def</name>
    <name evidence="4" type="ORF">IAA67_07820</name>
</gene>
<dbReference type="GO" id="GO:0046872">
    <property type="term" value="F:metal ion binding"/>
    <property type="evidence" value="ECO:0007669"/>
    <property type="project" value="UniProtKB-KW"/>
</dbReference>
<reference evidence="4" key="2">
    <citation type="journal article" date="2021" name="PeerJ">
        <title>Extensive microbial diversity within the chicken gut microbiome revealed by metagenomics and culture.</title>
        <authorList>
            <person name="Gilroy R."/>
            <person name="Ravi A."/>
            <person name="Getino M."/>
            <person name="Pursley I."/>
            <person name="Horton D.L."/>
            <person name="Alikhan N.F."/>
            <person name="Baker D."/>
            <person name="Gharbi K."/>
            <person name="Hall N."/>
            <person name="Watson M."/>
            <person name="Adriaenssens E.M."/>
            <person name="Foster-Nyarko E."/>
            <person name="Jarju S."/>
            <person name="Secka A."/>
            <person name="Antonio M."/>
            <person name="Oren A."/>
            <person name="Chaudhuri R.R."/>
            <person name="La Ragione R."/>
            <person name="Hildebrand F."/>
            <person name="Pallen M.J."/>
        </authorList>
    </citation>
    <scope>NUCLEOTIDE SEQUENCE</scope>
    <source>
        <strain evidence="4">ChiSjej2B20-13462</strain>
    </source>
</reference>
<name>A0A9D1CQ85_9FIRM</name>
<dbReference type="NCBIfam" id="TIGR00079">
    <property type="entry name" value="pept_deformyl"/>
    <property type="match status" value="1"/>
</dbReference>
<protein>
    <recommendedName>
        <fullName evidence="3">Peptide deformylase</fullName>
        <shortName evidence="3">PDF</shortName>
        <ecNumber evidence="3">3.5.1.88</ecNumber>
    </recommendedName>
    <alternativeName>
        <fullName evidence="3">Polypeptide deformylase</fullName>
    </alternativeName>
</protein>